<evidence type="ECO:0000313" key="10">
    <source>
        <dbReference type="Proteomes" id="UP000521199"/>
    </source>
</evidence>
<comment type="caution">
    <text evidence="9">The sequence shown here is derived from an EMBL/GenBank/DDBJ whole genome shotgun (WGS) entry which is preliminary data.</text>
</comment>
<dbReference type="PROSITE" id="PS51471">
    <property type="entry name" value="FE2OG_OXY"/>
    <property type="match status" value="1"/>
</dbReference>
<keyword evidence="6 7" id="KW-0408">Iron</keyword>
<dbReference type="InterPro" id="IPR044862">
    <property type="entry name" value="Pro_4_hyd_alph_FE2OG_OXY"/>
</dbReference>
<evidence type="ECO:0000259" key="8">
    <source>
        <dbReference type="PROSITE" id="PS51471"/>
    </source>
</evidence>
<evidence type="ECO:0000256" key="6">
    <source>
        <dbReference type="ARBA" id="ARBA00023004"/>
    </source>
</evidence>
<feature type="binding site" evidence="7">
    <location>
        <position position="164"/>
    </location>
    <ligand>
        <name>2-oxoglutarate</name>
        <dbReference type="ChEBI" id="CHEBI:16810"/>
    </ligand>
</feature>
<evidence type="ECO:0000313" key="9">
    <source>
        <dbReference type="EMBL" id="MBB5208867.1"/>
    </source>
</evidence>
<evidence type="ECO:0000256" key="7">
    <source>
        <dbReference type="HAMAP-Rule" id="MF_00657"/>
    </source>
</evidence>
<organism evidence="9 10">
    <name type="scientific">Chiayiivirga flava</name>
    <dbReference type="NCBI Taxonomy" id="659595"/>
    <lineage>
        <taxon>Bacteria</taxon>
        <taxon>Pseudomonadati</taxon>
        <taxon>Pseudomonadota</taxon>
        <taxon>Gammaproteobacteria</taxon>
        <taxon>Lysobacterales</taxon>
        <taxon>Lysobacteraceae</taxon>
        <taxon>Chiayiivirga</taxon>
    </lineage>
</organism>
<dbReference type="Gene3D" id="4.10.860.20">
    <property type="entry name" value="Rabenosyn, Rab binding domain"/>
    <property type="match status" value="1"/>
</dbReference>
<dbReference type="RefSeq" id="WP_183961416.1">
    <property type="nucleotide sequence ID" value="NZ_JACHHP010000004.1"/>
</dbReference>
<dbReference type="Pfam" id="PF13640">
    <property type="entry name" value="2OG-FeII_Oxy_3"/>
    <property type="match status" value="1"/>
</dbReference>
<proteinExistence type="inferred from homology"/>
<dbReference type="Proteomes" id="UP000521199">
    <property type="component" value="Unassembled WGS sequence"/>
</dbReference>
<dbReference type="PANTHER" id="PTHR41536:SF1">
    <property type="entry name" value="PKHD-TYPE HYDROXYLASE YBIX"/>
    <property type="match status" value="1"/>
</dbReference>
<dbReference type="Pfam" id="PF18331">
    <property type="entry name" value="PKHD_C"/>
    <property type="match status" value="1"/>
</dbReference>
<dbReference type="GO" id="GO:0016706">
    <property type="term" value="F:2-oxoglutarate-dependent dioxygenase activity"/>
    <property type="evidence" value="ECO:0007669"/>
    <property type="project" value="UniProtKB-UniRule"/>
</dbReference>
<dbReference type="PANTHER" id="PTHR41536">
    <property type="entry name" value="PKHD-TYPE HYDROXYLASE YBIX"/>
    <property type="match status" value="1"/>
</dbReference>
<keyword evidence="4 7" id="KW-0223">Dioxygenase</keyword>
<feature type="binding site" evidence="7">
    <location>
        <position position="154"/>
    </location>
    <ligand>
        <name>Fe cation</name>
        <dbReference type="ChEBI" id="CHEBI:24875"/>
    </ligand>
</feature>
<dbReference type="AlphaFoldDB" id="A0A7W8FZV8"/>
<dbReference type="EMBL" id="JACHHP010000004">
    <property type="protein sequence ID" value="MBB5208867.1"/>
    <property type="molecule type" value="Genomic_DNA"/>
</dbReference>
<feature type="binding site" evidence="7">
    <location>
        <position position="97"/>
    </location>
    <ligand>
        <name>Fe cation</name>
        <dbReference type="ChEBI" id="CHEBI:24875"/>
    </ligand>
</feature>
<dbReference type="Gene3D" id="2.60.120.620">
    <property type="entry name" value="q2cbj1_9rhob like domain"/>
    <property type="match status" value="1"/>
</dbReference>
<feature type="domain" description="Fe2OG dioxygenase" evidence="8">
    <location>
        <begin position="77"/>
        <end position="173"/>
    </location>
</feature>
<protein>
    <submittedName>
        <fullName evidence="9">PKHD-type hydroxylase</fullName>
        <ecNumber evidence="9">1.14.11.-</ecNumber>
    </submittedName>
</protein>
<dbReference type="HAMAP" id="MF_00657">
    <property type="entry name" value="Hydroxyl_YbiX"/>
    <property type="match status" value="1"/>
</dbReference>
<evidence type="ECO:0000256" key="4">
    <source>
        <dbReference type="ARBA" id="ARBA00022964"/>
    </source>
</evidence>
<comment type="cofactor">
    <cofactor evidence="7">
        <name>Fe(2+)</name>
        <dbReference type="ChEBI" id="CHEBI:29033"/>
    </cofactor>
    <text evidence="7">Binds 1 Fe(2+) ion per subunit.</text>
</comment>
<dbReference type="GO" id="GO:0006879">
    <property type="term" value="P:intracellular iron ion homeostasis"/>
    <property type="evidence" value="ECO:0007669"/>
    <property type="project" value="TreeGrafter"/>
</dbReference>
<dbReference type="GO" id="GO:0006974">
    <property type="term" value="P:DNA damage response"/>
    <property type="evidence" value="ECO:0007669"/>
    <property type="project" value="TreeGrafter"/>
</dbReference>
<dbReference type="EC" id="1.14.11.-" evidence="9"/>
<keyword evidence="3 7" id="KW-0847">Vitamin C</keyword>
<evidence type="ECO:0000256" key="5">
    <source>
        <dbReference type="ARBA" id="ARBA00023002"/>
    </source>
</evidence>
<evidence type="ECO:0000256" key="1">
    <source>
        <dbReference type="ARBA" id="ARBA00001961"/>
    </source>
</evidence>
<reference evidence="9 10" key="1">
    <citation type="submission" date="2020-08" db="EMBL/GenBank/DDBJ databases">
        <title>Genomic Encyclopedia of Type Strains, Phase IV (KMG-IV): sequencing the most valuable type-strain genomes for metagenomic binning, comparative biology and taxonomic classification.</title>
        <authorList>
            <person name="Goeker M."/>
        </authorList>
    </citation>
    <scope>NUCLEOTIDE SEQUENCE [LARGE SCALE GENOMIC DNA]</scope>
    <source>
        <strain evidence="9 10">DSM 24163</strain>
    </source>
</reference>
<dbReference type="InterPro" id="IPR041097">
    <property type="entry name" value="PKHD_C"/>
</dbReference>
<dbReference type="SMART" id="SM00702">
    <property type="entry name" value="P4Hc"/>
    <property type="match status" value="1"/>
</dbReference>
<dbReference type="NCBIfam" id="NF003974">
    <property type="entry name" value="PRK05467.1-3"/>
    <property type="match status" value="1"/>
</dbReference>
<dbReference type="InterPro" id="IPR023550">
    <property type="entry name" value="PKHD_hydroxylase"/>
</dbReference>
<name>A0A7W8FZV8_9GAMM</name>
<evidence type="ECO:0000256" key="3">
    <source>
        <dbReference type="ARBA" id="ARBA00022896"/>
    </source>
</evidence>
<gene>
    <name evidence="9" type="ORF">HNQ52_002417</name>
</gene>
<keyword evidence="2 7" id="KW-0479">Metal-binding</keyword>
<dbReference type="GO" id="GO:0005506">
    <property type="term" value="F:iron ion binding"/>
    <property type="evidence" value="ECO:0007669"/>
    <property type="project" value="UniProtKB-UniRule"/>
</dbReference>
<sequence length="221" mass="24192">MHLLCIADVLSPDWLAALPARLDALAWRDGGETAGWAARGAKHNEQADPALAAPIRNELLAAVAAHPLVRLYARPRRITPPLLSRYRDGMQYGRHVDDALMGDPPLRTDLAFTLFLSDPAAYDGGELVLEGTDGETPVKLAAGALVLYATGQTHRVTPVTRGERLAAVGWIQSHVRDPARREVLFDLDRTRRALFDRDGDSDHVATLHRSSAALLRMWAEA</sequence>
<dbReference type="GO" id="GO:0031418">
    <property type="term" value="F:L-ascorbic acid binding"/>
    <property type="evidence" value="ECO:0007669"/>
    <property type="project" value="UniProtKB-KW"/>
</dbReference>
<feature type="binding site" evidence="7">
    <location>
        <position position="95"/>
    </location>
    <ligand>
        <name>Fe cation</name>
        <dbReference type="ChEBI" id="CHEBI:24875"/>
    </ligand>
</feature>
<keyword evidence="10" id="KW-1185">Reference proteome</keyword>
<dbReference type="InterPro" id="IPR005123">
    <property type="entry name" value="Oxoglu/Fe-dep_dioxygenase_dom"/>
</dbReference>
<evidence type="ECO:0000256" key="2">
    <source>
        <dbReference type="ARBA" id="ARBA00022723"/>
    </source>
</evidence>
<comment type="cofactor">
    <cofactor evidence="1 7">
        <name>L-ascorbate</name>
        <dbReference type="ChEBI" id="CHEBI:38290"/>
    </cofactor>
</comment>
<accession>A0A7W8FZV8</accession>
<dbReference type="InterPro" id="IPR006620">
    <property type="entry name" value="Pro_4_hyd_alph"/>
</dbReference>
<keyword evidence="5 7" id="KW-0560">Oxidoreductase</keyword>
<dbReference type="NCBIfam" id="NF003975">
    <property type="entry name" value="PRK05467.1-4"/>
    <property type="match status" value="1"/>
</dbReference>